<dbReference type="PANTHER" id="PTHR21525:SF9">
    <property type="entry name" value="CHANNEL_COLICIN DOMAIN-CONTAINING PROTEIN"/>
    <property type="match status" value="1"/>
</dbReference>
<evidence type="ECO:0000256" key="1">
    <source>
        <dbReference type="SAM" id="MobiDB-lite"/>
    </source>
</evidence>
<gene>
    <name evidence="2" type="ORF">BsIDN1_45450</name>
</gene>
<accession>A0A5S9MBP9</accession>
<feature type="region of interest" description="Disordered" evidence="1">
    <location>
        <begin position="120"/>
        <end position="158"/>
    </location>
</feature>
<sequence>MINGLLGIDDKSSEDSFTDAGAKAGRIFIESFLEALDPVQLGIRITKKIGEINLNALTGEGSIAGALIANAFALAFLGKVATLLKPLKSILSGAFAVYKWGKGLRGGMGAGTSGGVIGGAGGAGRPPRNPRTPQYRQPWINRGDPVRPTTPNQGRGGGLLGKVGKGAKSIGKRIPILGTAIAGTELLGMNNDNKGEKIGGFVGNLGGGIGGAAIGTMIAPGIGTAIGGVLGSIFGGDLGNWIGKMFDDGTIKKKWDELVKGAENAVQWIKETWSTVSGWFNDKCSNTYYNVLQ</sequence>
<proteinExistence type="predicted"/>
<dbReference type="PANTHER" id="PTHR21525">
    <property type="entry name" value="MOTILE SPERM PROTEIN"/>
    <property type="match status" value="1"/>
</dbReference>
<reference evidence="2 3" key="1">
    <citation type="submission" date="2019-12" db="EMBL/GenBank/DDBJ databases">
        <title>Full genome sequence of a Bacillus safensis strain isolated from commercially available natto in Indonesia.</title>
        <authorList>
            <person name="Yoshida M."/>
            <person name="Uomi M."/>
            <person name="Waturangi D."/>
            <person name="Ekaputri J.J."/>
            <person name="Setiamarga D.H.E."/>
        </authorList>
    </citation>
    <scope>NUCLEOTIDE SEQUENCE [LARGE SCALE GENOMIC DNA]</scope>
    <source>
        <strain evidence="2 3">IDN1</strain>
    </source>
</reference>
<evidence type="ECO:0000313" key="3">
    <source>
        <dbReference type="Proteomes" id="UP000464658"/>
    </source>
</evidence>
<dbReference type="AlphaFoldDB" id="A0A5S9MBP9"/>
<evidence type="ECO:0008006" key="4">
    <source>
        <dbReference type="Google" id="ProtNLM"/>
    </source>
</evidence>
<dbReference type="EMBL" id="AP021906">
    <property type="protein sequence ID" value="BBP90927.1"/>
    <property type="molecule type" value="Genomic_DNA"/>
</dbReference>
<dbReference type="Proteomes" id="UP000464658">
    <property type="component" value="Chromosome"/>
</dbReference>
<organism evidence="2 3">
    <name type="scientific">Bacillus safensis</name>
    <dbReference type="NCBI Taxonomy" id="561879"/>
    <lineage>
        <taxon>Bacteria</taxon>
        <taxon>Bacillati</taxon>
        <taxon>Bacillota</taxon>
        <taxon>Bacilli</taxon>
        <taxon>Bacillales</taxon>
        <taxon>Bacillaceae</taxon>
        <taxon>Bacillus</taxon>
    </lineage>
</organism>
<name>A0A5S9MBP9_BACIA</name>
<evidence type="ECO:0000313" key="2">
    <source>
        <dbReference type="EMBL" id="BBP90927.1"/>
    </source>
</evidence>
<protein>
    <recommendedName>
        <fullName evidence="4">Glycine zipper domain-containing protein</fullName>
    </recommendedName>
</protein>